<evidence type="ECO:0000256" key="2">
    <source>
        <dbReference type="ARBA" id="ARBA00022741"/>
    </source>
</evidence>
<dbReference type="InterPro" id="IPR037171">
    <property type="entry name" value="NagB/RpiA_transferase-like"/>
</dbReference>
<proteinExistence type="inferred from homology"/>
<dbReference type="PANTHER" id="PTHR23407:SF1">
    <property type="entry name" value="5-FORMYLTETRAHYDROFOLATE CYCLO-LIGASE"/>
    <property type="match status" value="1"/>
</dbReference>
<dbReference type="Proteomes" id="UP001177160">
    <property type="component" value="Unassembled WGS sequence"/>
</dbReference>
<dbReference type="EMBL" id="JAOVQM010000001">
    <property type="protein sequence ID" value="MCV2231395.1"/>
    <property type="molecule type" value="Genomic_DNA"/>
</dbReference>
<gene>
    <name evidence="5" type="ORF">N7548_00960</name>
</gene>
<keyword evidence="4" id="KW-0479">Metal-binding</keyword>
<dbReference type="RefSeq" id="WP_263607507.1">
    <property type="nucleotide sequence ID" value="NZ_JAOVQM010000001.1"/>
</dbReference>
<sequence length="170" mass="20029">MDKQTLRFTVLNKRKNTPVEEQNMVSEWAMDKLQKRAEFQVAQHIGIYYPIQQEINLLALIELYPNKHFYLPNIEYGKIKYRLIERLNSLVDAPFNLKEAPHDSLSIDDCELYLIPCVATSKNLRIGYGKGYFDLFLKDKKGYKLGITYPAFKYDYDLQEPHDVLMDDIL</sequence>
<dbReference type="Gene3D" id="3.40.50.10420">
    <property type="entry name" value="NagB/RpiA/CoA transferase-like"/>
    <property type="match status" value="1"/>
</dbReference>
<dbReference type="PIRSF" id="PIRSF006806">
    <property type="entry name" value="FTHF_cligase"/>
    <property type="match status" value="1"/>
</dbReference>
<dbReference type="InterPro" id="IPR002698">
    <property type="entry name" value="FTHF_cligase"/>
</dbReference>
<protein>
    <recommendedName>
        <fullName evidence="4">5-formyltetrahydrofolate cyclo-ligase</fullName>
        <ecNumber evidence="4">6.3.3.2</ecNumber>
    </recommendedName>
</protein>
<evidence type="ECO:0000256" key="4">
    <source>
        <dbReference type="RuleBase" id="RU361279"/>
    </source>
</evidence>
<dbReference type="PANTHER" id="PTHR23407">
    <property type="entry name" value="ATPASE INHIBITOR/5-FORMYLTETRAHYDROFOLATE CYCLO-LIGASE"/>
    <property type="match status" value="1"/>
</dbReference>
<comment type="caution">
    <text evidence="5">The sequence shown here is derived from an EMBL/GenBank/DDBJ whole genome shotgun (WGS) entry which is preliminary data.</text>
</comment>
<reference evidence="5" key="1">
    <citation type="submission" date="2022-09" db="EMBL/GenBank/DDBJ databases">
        <title>Novel Mycoplasma species identified in domestic and wild animals.</title>
        <authorList>
            <person name="Volokhov D.V."/>
            <person name="Furtak V.A."/>
            <person name="Zagorodnyaya T.A."/>
        </authorList>
    </citation>
    <scope>NUCLEOTIDE SEQUENCE</scope>
    <source>
        <strain evidence="5">Oakley</strain>
    </source>
</reference>
<comment type="similarity">
    <text evidence="1 4">Belongs to the 5-formyltetrahydrofolate cyclo-ligase family.</text>
</comment>
<dbReference type="InterPro" id="IPR024185">
    <property type="entry name" value="FTHF_cligase-like_sf"/>
</dbReference>
<dbReference type="NCBIfam" id="TIGR02727">
    <property type="entry name" value="MTHFS_bact"/>
    <property type="match status" value="1"/>
</dbReference>
<keyword evidence="4" id="KW-0460">Magnesium</keyword>
<evidence type="ECO:0000313" key="5">
    <source>
        <dbReference type="EMBL" id="MCV2231395.1"/>
    </source>
</evidence>
<evidence type="ECO:0000256" key="1">
    <source>
        <dbReference type="ARBA" id="ARBA00010638"/>
    </source>
</evidence>
<evidence type="ECO:0000256" key="3">
    <source>
        <dbReference type="ARBA" id="ARBA00022840"/>
    </source>
</evidence>
<dbReference type="Pfam" id="PF01812">
    <property type="entry name" value="5-FTHF_cyc-lig"/>
    <property type="match status" value="1"/>
</dbReference>
<organism evidence="5 6">
    <name type="scientific">Paracholeplasma manati</name>
    <dbReference type="NCBI Taxonomy" id="591373"/>
    <lineage>
        <taxon>Bacteria</taxon>
        <taxon>Bacillati</taxon>
        <taxon>Mycoplasmatota</taxon>
        <taxon>Mollicutes</taxon>
        <taxon>Acholeplasmatales</taxon>
        <taxon>Acholeplasmataceae</taxon>
        <taxon>Paracholeplasma</taxon>
    </lineage>
</organism>
<keyword evidence="5" id="KW-0436">Ligase</keyword>
<comment type="cofactor">
    <cofactor evidence="4">
        <name>Mg(2+)</name>
        <dbReference type="ChEBI" id="CHEBI:18420"/>
    </cofactor>
</comment>
<keyword evidence="6" id="KW-1185">Reference proteome</keyword>
<evidence type="ECO:0000313" key="6">
    <source>
        <dbReference type="Proteomes" id="UP001177160"/>
    </source>
</evidence>
<dbReference type="GO" id="GO:0030272">
    <property type="term" value="F:5-formyltetrahydrofolate cyclo-ligase activity"/>
    <property type="evidence" value="ECO:0007669"/>
    <property type="project" value="UniProtKB-EC"/>
</dbReference>
<dbReference type="SUPFAM" id="SSF100950">
    <property type="entry name" value="NagB/RpiA/CoA transferase-like"/>
    <property type="match status" value="1"/>
</dbReference>
<dbReference type="EC" id="6.3.3.2" evidence="4"/>
<name>A0ABT2Y3T6_9MOLU</name>
<comment type="catalytic activity">
    <reaction evidence="4">
        <text>(6S)-5-formyl-5,6,7,8-tetrahydrofolate + ATP = (6R)-5,10-methenyltetrahydrofolate + ADP + phosphate</text>
        <dbReference type="Rhea" id="RHEA:10488"/>
        <dbReference type="ChEBI" id="CHEBI:30616"/>
        <dbReference type="ChEBI" id="CHEBI:43474"/>
        <dbReference type="ChEBI" id="CHEBI:57455"/>
        <dbReference type="ChEBI" id="CHEBI:57457"/>
        <dbReference type="ChEBI" id="CHEBI:456216"/>
        <dbReference type="EC" id="6.3.3.2"/>
    </reaction>
</comment>
<keyword evidence="2 4" id="KW-0547">Nucleotide-binding</keyword>
<keyword evidence="3 4" id="KW-0067">ATP-binding</keyword>
<accession>A0ABT2Y3T6</accession>